<organism evidence="2 3">
    <name type="scientific">Amycolatopsis melonis</name>
    <dbReference type="NCBI Taxonomy" id="3156488"/>
    <lineage>
        <taxon>Bacteria</taxon>
        <taxon>Bacillati</taxon>
        <taxon>Actinomycetota</taxon>
        <taxon>Actinomycetes</taxon>
        <taxon>Pseudonocardiales</taxon>
        <taxon>Pseudonocardiaceae</taxon>
        <taxon>Amycolatopsis</taxon>
    </lineage>
</organism>
<gene>
    <name evidence="2" type="ORF">ABJI51_37285</name>
</gene>
<keyword evidence="3" id="KW-1185">Reference proteome</keyword>
<dbReference type="RefSeq" id="WP_348955840.1">
    <property type="nucleotide sequence ID" value="NZ_JBDZYD010000016.1"/>
</dbReference>
<sequence>MAEDDLLSRMLNAWRDDIDSVPFPQFSELLIPRQQTWPRRPAPASAARVTNATPRTDA</sequence>
<accession>A0ABV0LR45</accession>
<feature type="compositionally biased region" description="Low complexity" evidence="1">
    <location>
        <begin position="38"/>
        <end position="48"/>
    </location>
</feature>
<name>A0ABV0LR45_9PSEU</name>
<dbReference type="EMBL" id="JBDZYD010000016">
    <property type="protein sequence ID" value="MEQ0564763.1"/>
    <property type="molecule type" value="Genomic_DNA"/>
</dbReference>
<evidence type="ECO:0000313" key="3">
    <source>
        <dbReference type="Proteomes" id="UP001440984"/>
    </source>
</evidence>
<comment type="caution">
    <text evidence="2">The sequence shown here is derived from an EMBL/GenBank/DDBJ whole genome shotgun (WGS) entry which is preliminary data.</text>
</comment>
<reference evidence="2 3" key="1">
    <citation type="submission" date="2024-05" db="EMBL/GenBank/DDBJ databases">
        <authorList>
            <person name="Zhao H."/>
            <person name="Xu Y."/>
            <person name="Lin S."/>
            <person name="Spain J.C."/>
            <person name="Zhou N.-Y."/>
        </authorList>
    </citation>
    <scope>NUCLEOTIDE SEQUENCE [LARGE SCALE GENOMIC DNA]</scope>
    <source>
        <strain evidence="2 3">NEAU-NG30</strain>
    </source>
</reference>
<proteinExistence type="predicted"/>
<evidence type="ECO:0000256" key="1">
    <source>
        <dbReference type="SAM" id="MobiDB-lite"/>
    </source>
</evidence>
<dbReference type="Proteomes" id="UP001440984">
    <property type="component" value="Unassembled WGS sequence"/>
</dbReference>
<evidence type="ECO:0000313" key="2">
    <source>
        <dbReference type="EMBL" id="MEQ0564763.1"/>
    </source>
</evidence>
<protein>
    <submittedName>
        <fullName evidence="2">Uncharacterized protein</fullName>
    </submittedName>
</protein>
<feature type="region of interest" description="Disordered" evidence="1">
    <location>
        <begin position="35"/>
        <end position="58"/>
    </location>
</feature>